<feature type="compositionally biased region" description="Pro residues" evidence="1">
    <location>
        <begin position="40"/>
        <end position="50"/>
    </location>
</feature>
<dbReference type="EMBL" id="ML738304">
    <property type="protein sequence ID" value="KAE8316843.1"/>
    <property type="molecule type" value="Genomic_DNA"/>
</dbReference>
<evidence type="ECO:0000313" key="3">
    <source>
        <dbReference type="EMBL" id="KAE8316843.1"/>
    </source>
</evidence>
<evidence type="ECO:0000256" key="2">
    <source>
        <dbReference type="SAM" id="Phobius"/>
    </source>
</evidence>
<organism evidence="3 4">
    <name type="scientific">Aspergillus transmontanensis</name>
    <dbReference type="NCBI Taxonomy" id="1034304"/>
    <lineage>
        <taxon>Eukaryota</taxon>
        <taxon>Fungi</taxon>
        <taxon>Dikarya</taxon>
        <taxon>Ascomycota</taxon>
        <taxon>Pezizomycotina</taxon>
        <taxon>Eurotiomycetes</taxon>
        <taxon>Eurotiomycetidae</taxon>
        <taxon>Eurotiales</taxon>
        <taxon>Aspergillaceae</taxon>
        <taxon>Aspergillus</taxon>
        <taxon>Aspergillus subgen. Circumdati</taxon>
    </lineage>
</organism>
<sequence>MNHASDALSFYSIIISICQILSLSLVLPIYPQNTALQPSIPRPSNAPPSPNLAKSQKFHTKQTR</sequence>
<name>A0A5N6W7V8_9EURO</name>
<keyword evidence="2" id="KW-0472">Membrane</keyword>
<evidence type="ECO:0000256" key="1">
    <source>
        <dbReference type="SAM" id="MobiDB-lite"/>
    </source>
</evidence>
<keyword evidence="4" id="KW-1185">Reference proteome</keyword>
<reference evidence="4" key="1">
    <citation type="submission" date="2019-04" db="EMBL/GenBank/DDBJ databases">
        <title>Friends and foes A comparative genomics studyof 23 Aspergillus species from section Flavi.</title>
        <authorList>
            <consortium name="DOE Joint Genome Institute"/>
            <person name="Kjaerbolling I."/>
            <person name="Vesth T."/>
            <person name="Frisvad J.C."/>
            <person name="Nybo J.L."/>
            <person name="Theobald S."/>
            <person name="Kildgaard S."/>
            <person name="Isbrandt T."/>
            <person name="Kuo A."/>
            <person name="Sato A."/>
            <person name="Lyhne E.K."/>
            <person name="Kogle M.E."/>
            <person name="Wiebenga A."/>
            <person name="Kun R.S."/>
            <person name="Lubbers R.J."/>
            <person name="Makela M.R."/>
            <person name="Barry K."/>
            <person name="Chovatia M."/>
            <person name="Clum A."/>
            <person name="Daum C."/>
            <person name="Haridas S."/>
            <person name="He G."/>
            <person name="LaButti K."/>
            <person name="Lipzen A."/>
            <person name="Mondo S."/>
            <person name="Riley R."/>
            <person name="Salamov A."/>
            <person name="Simmons B.A."/>
            <person name="Magnuson J.K."/>
            <person name="Henrissat B."/>
            <person name="Mortensen U.H."/>
            <person name="Larsen T.O."/>
            <person name="Devries R.P."/>
            <person name="Grigoriev I.V."/>
            <person name="Machida M."/>
            <person name="Baker S.E."/>
            <person name="Andersen M.R."/>
        </authorList>
    </citation>
    <scope>NUCLEOTIDE SEQUENCE [LARGE SCALE GENOMIC DNA]</scope>
    <source>
        <strain evidence="4">CBS 130015</strain>
    </source>
</reference>
<proteinExistence type="predicted"/>
<dbReference type="Proteomes" id="UP000325433">
    <property type="component" value="Unassembled WGS sequence"/>
</dbReference>
<gene>
    <name evidence="3" type="ORF">BDV41DRAFT_527133</name>
</gene>
<feature type="transmembrane region" description="Helical" evidence="2">
    <location>
        <begin position="7"/>
        <end position="30"/>
    </location>
</feature>
<keyword evidence="2" id="KW-1133">Transmembrane helix</keyword>
<dbReference type="AlphaFoldDB" id="A0A5N6W7V8"/>
<feature type="region of interest" description="Disordered" evidence="1">
    <location>
        <begin position="37"/>
        <end position="64"/>
    </location>
</feature>
<protein>
    <submittedName>
        <fullName evidence="3">Uncharacterized protein</fullName>
    </submittedName>
</protein>
<accession>A0A5N6W7V8</accession>
<evidence type="ECO:0000313" key="4">
    <source>
        <dbReference type="Proteomes" id="UP000325433"/>
    </source>
</evidence>
<keyword evidence="2" id="KW-0812">Transmembrane</keyword>